<dbReference type="RefSeq" id="WP_135471050.1">
    <property type="nucleotide sequence ID" value="NZ_CASGTF010000002.1"/>
</dbReference>
<organism evidence="1 2">
    <name type="scientific">Duncaniella freteri</name>
    <dbReference type="NCBI Taxonomy" id="2530391"/>
    <lineage>
        <taxon>Bacteria</taxon>
        <taxon>Pseudomonadati</taxon>
        <taxon>Bacteroidota</taxon>
        <taxon>Bacteroidia</taxon>
        <taxon>Bacteroidales</taxon>
        <taxon>Muribaculaceae</taxon>
        <taxon>Duncaniella</taxon>
    </lineage>
</organism>
<reference evidence="1 2" key="1">
    <citation type="submission" date="2019-02" db="EMBL/GenBank/DDBJ databases">
        <title>Isolation and identification of novel species under the genus Muribaculum.</title>
        <authorList>
            <person name="Miyake S."/>
            <person name="Ding Y."/>
            <person name="Low A."/>
            <person name="Soh M."/>
            <person name="Seedorf H."/>
        </authorList>
    </citation>
    <scope>NUCLEOTIDE SEQUENCE [LARGE SCALE GENOMIC DNA]</scope>
    <source>
        <strain evidence="1 2">TLL-A3</strain>
    </source>
</reference>
<keyword evidence="2" id="KW-1185">Reference proteome</keyword>
<dbReference type="EMBL" id="SJSA01000001">
    <property type="protein sequence ID" value="TGG40034.1"/>
    <property type="molecule type" value="Genomic_DNA"/>
</dbReference>
<sequence>MTGSLIILSVTVIAGILLCLHHKYTTSEGEHADDHASAMPDENDNGELCCGRHAVCEKELSRPEDLYYNDEELDRFAGHDPDSYTDDEIEEFREILYTLRHDEVYGWGAALTQRNIPLPHPLRDEWMMLCE</sequence>
<dbReference type="AlphaFoldDB" id="A0A4Z0V6U3"/>
<proteinExistence type="predicted"/>
<protein>
    <submittedName>
        <fullName evidence="1">Phospholipase</fullName>
    </submittedName>
</protein>
<evidence type="ECO:0000313" key="1">
    <source>
        <dbReference type="EMBL" id="TGG40034.1"/>
    </source>
</evidence>
<dbReference type="GeneID" id="82149086"/>
<dbReference type="Proteomes" id="UP000297635">
    <property type="component" value="Unassembled WGS sequence"/>
</dbReference>
<evidence type="ECO:0000313" key="2">
    <source>
        <dbReference type="Proteomes" id="UP000297635"/>
    </source>
</evidence>
<accession>A0A4Z0V6U3</accession>
<name>A0A4Z0V6U3_9BACT</name>
<gene>
    <name evidence="1" type="ORF">EZ315_04715</name>
</gene>
<comment type="caution">
    <text evidence="1">The sequence shown here is derived from an EMBL/GenBank/DDBJ whole genome shotgun (WGS) entry which is preliminary data.</text>
</comment>